<dbReference type="EMBL" id="FNVU01000034">
    <property type="protein sequence ID" value="SEG95705.1"/>
    <property type="molecule type" value="Genomic_DNA"/>
</dbReference>
<dbReference type="Pfam" id="PF13591">
    <property type="entry name" value="MerR_2"/>
    <property type="match status" value="1"/>
</dbReference>
<dbReference type="OrthoDB" id="5526358at2"/>
<gene>
    <name evidence="1" type="ORF">SAMN05216223_13449</name>
</gene>
<dbReference type="RefSeq" id="WP_103891088.1">
    <property type="nucleotide sequence ID" value="NZ_FNVU01000034.1"/>
</dbReference>
<keyword evidence="2" id="KW-1185">Reference proteome</keyword>
<dbReference type="Proteomes" id="UP000236754">
    <property type="component" value="Unassembled WGS sequence"/>
</dbReference>
<proteinExistence type="predicted"/>
<protein>
    <submittedName>
        <fullName evidence="1">MerR HTH family regulatory protein</fullName>
    </submittedName>
</protein>
<sequence>MRAERRSPTEGAGQEGTRAAYPLVRVYRTGPSPYQLPMARVASGSGLPPELVSRFVALGLVDAERDARGRLWFRPNAPSALARVQRLRDGLCLNYAAVGVVLDLLDRIERLETALRRSERAAKEPTTWT</sequence>
<accession>A0A1H6EFX1</accession>
<evidence type="ECO:0000313" key="2">
    <source>
        <dbReference type="Proteomes" id="UP000236754"/>
    </source>
</evidence>
<name>A0A1H6EFX1_9ACTN</name>
<organism evidence="1 2">
    <name type="scientific">Actinacidiphila yanglinensis</name>
    <dbReference type="NCBI Taxonomy" id="310779"/>
    <lineage>
        <taxon>Bacteria</taxon>
        <taxon>Bacillati</taxon>
        <taxon>Actinomycetota</taxon>
        <taxon>Actinomycetes</taxon>
        <taxon>Kitasatosporales</taxon>
        <taxon>Streptomycetaceae</taxon>
        <taxon>Actinacidiphila</taxon>
    </lineage>
</organism>
<evidence type="ECO:0000313" key="1">
    <source>
        <dbReference type="EMBL" id="SEG95705.1"/>
    </source>
</evidence>
<reference evidence="1 2" key="1">
    <citation type="submission" date="2016-10" db="EMBL/GenBank/DDBJ databases">
        <authorList>
            <person name="de Groot N.N."/>
        </authorList>
    </citation>
    <scope>NUCLEOTIDE SEQUENCE [LARGE SCALE GENOMIC DNA]</scope>
    <source>
        <strain evidence="1 2">CGMCC 4.2023</strain>
    </source>
</reference>
<dbReference type="AlphaFoldDB" id="A0A1H6EFX1"/>
<dbReference type="Gene3D" id="1.10.1660.10">
    <property type="match status" value="1"/>
</dbReference>